<reference evidence="2 3" key="1">
    <citation type="submission" date="2020-08" db="EMBL/GenBank/DDBJ databases">
        <title>Genomic Encyclopedia of Type Strains, Phase IV (KMG-IV): sequencing the most valuable type-strain genomes for metagenomic binning, comparative biology and taxonomic classification.</title>
        <authorList>
            <person name="Goeker M."/>
        </authorList>
    </citation>
    <scope>NUCLEOTIDE SEQUENCE [LARGE SCALE GENOMIC DNA]</scope>
    <source>
        <strain evidence="2 3">DSM 19979</strain>
    </source>
</reference>
<gene>
    <name evidence="2" type="ORF">GGQ83_000208</name>
</gene>
<organism evidence="2 3">
    <name type="scientific">Roseococcus suduntuyensis</name>
    <dbReference type="NCBI Taxonomy" id="455361"/>
    <lineage>
        <taxon>Bacteria</taxon>
        <taxon>Pseudomonadati</taxon>
        <taxon>Pseudomonadota</taxon>
        <taxon>Alphaproteobacteria</taxon>
        <taxon>Acetobacterales</taxon>
        <taxon>Roseomonadaceae</taxon>
        <taxon>Roseococcus</taxon>
    </lineage>
</organism>
<dbReference type="InterPro" id="IPR023214">
    <property type="entry name" value="HAD_sf"/>
</dbReference>
<comment type="cofactor">
    <cofactor evidence="1">
        <name>Mg(2+)</name>
        <dbReference type="ChEBI" id="CHEBI:18420"/>
    </cofactor>
</comment>
<dbReference type="EMBL" id="JACIDJ010000001">
    <property type="protein sequence ID" value="MBB3896782.1"/>
    <property type="molecule type" value="Genomic_DNA"/>
</dbReference>
<dbReference type="Gene3D" id="3.40.50.1000">
    <property type="entry name" value="HAD superfamily/HAD-like"/>
    <property type="match status" value="1"/>
</dbReference>
<name>A0A840A7C9_9PROT</name>
<protein>
    <recommendedName>
        <fullName evidence="1">Trehalose 6-phosphate phosphatase</fullName>
        <ecNumber evidence="1">3.1.3.12</ecNumber>
    </recommendedName>
</protein>
<comment type="pathway">
    <text evidence="1">Glycan biosynthesis; trehalose biosynthesis.</text>
</comment>
<sequence length="251" mass="26112">MTTTSRPPSAIPGPTDVLSRAALLLDMDGTLLDLAPRPDEVVVAPGLLDHLTRLHAALGGAVAVVTGRRLDDVDRILHPLRLPAAAEHGAILRPIPDAPPRQGPLKPAPAAWRAAAEAFVAANPGTLLEPKSAGFVLHYRLAPDRGAEAHALMRGFAESGQGFDLLRADHAWELRPGGVHKGVGVRALMAEAPFAGRWPIFIGDDVTDEDGIAAAVALGGEGFLVPDSFGTPAGVRAWIATLAEHAHAPAP</sequence>
<dbReference type="Proteomes" id="UP000553193">
    <property type="component" value="Unassembled WGS sequence"/>
</dbReference>
<keyword evidence="3" id="KW-1185">Reference proteome</keyword>
<dbReference type="EC" id="3.1.3.12" evidence="1"/>
<dbReference type="Pfam" id="PF02358">
    <property type="entry name" value="Trehalose_PPase"/>
    <property type="match status" value="1"/>
</dbReference>
<dbReference type="GO" id="GO:0004805">
    <property type="term" value="F:trehalose-phosphatase activity"/>
    <property type="evidence" value="ECO:0007669"/>
    <property type="project" value="UniProtKB-EC"/>
</dbReference>
<dbReference type="RefSeq" id="WP_184381741.1">
    <property type="nucleotide sequence ID" value="NZ_JACIDJ010000001.1"/>
</dbReference>
<comment type="function">
    <text evidence="1">Removes the phosphate from trehalose 6-phosphate to produce free trehalose.</text>
</comment>
<keyword evidence="1" id="KW-0460">Magnesium</keyword>
<proteinExistence type="inferred from homology"/>
<evidence type="ECO:0000313" key="2">
    <source>
        <dbReference type="EMBL" id="MBB3896782.1"/>
    </source>
</evidence>
<dbReference type="SUPFAM" id="SSF56784">
    <property type="entry name" value="HAD-like"/>
    <property type="match status" value="1"/>
</dbReference>
<dbReference type="GO" id="GO:0005992">
    <property type="term" value="P:trehalose biosynthetic process"/>
    <property type="evidence" value="ECO:0007669"/>
    <property type="project" value="UniProtKB-UniPathway"/>
</dbReference>
<comment type="catalytic activity">
    <reaction evidence="1">
        <text>alpha,alpha-trehalose 6-phosphate + H2O = alpha,alpha-trehalose + phosphate</text>
        <dbReference type="Rhea" id="RHEA:23420"/>
        <dbReference type="ChEBI" id="CHEBI:15377"/>
        <dbReference type="ChEBI" id="CHEBI:16551"/>
        <dbReference type="ChEBI" id="CHEBI:43474"/>
        <dbReference type="ChEBI" id="CHEBI:58429"/>
        <dbReference type="EC" id="3.1.3.12"/>
    </reaction>
</comment>
<evidence type="ECO:0000313" key="3">
    <source>
        <dbReference type="Proteomes" id="UP000553193"/>
    </source>
</evidence>
<comment type="caution">
    <text evidence="2">The sequence shown here is derived from an EMBL/GenBank/DDBJ whole genome shotgun (WGS) entry which is preliminary data.</text>
</comment>
<keyword evidence="1 2" id="KW-0378">Hydrolase</keyword>
<dbReference type="AlphaFoldDB" id="A0A840A7C9"/>
<dbReference type="InterPro" id="IPR003337">
    <property type="entry name" value="Trehalose_PPase"/>
</dbReference>
<dbReference type="Gene3D" id="3.30.70.1020">
    <property type="entry name" value="Trehalose-6-phosphate phosphatase related protein, domain 2"/>
    <property type="match status" value="1"/>
</dbReference>
<dbReference type="UniPathway" id="UPA00299"/>
<dbReference type="GO" id="GO:0046872">
    <property type="term" value="F:metal ion binding"/>
    <property type="evidence" value="ECO:0007669"/>
    <property type="project" value="UniProtKB-KW"/>
</dbReference>
<evidence type="ECO:0000256" key="1">
    <source>
        <dbReference type="RuleBase" id="RU361117"/>
    </source>
</evidence>
<accession>A0A840A7C9</accession>
<dbReference type="InterPro" id="IPR036412">
    <property type="entry name" value="HAD-like_sf"/>
</dbReference>
<keyword evidence="1" id="KW-0479">Metal-binding</keyword>
<comment type="similarity">
    <text evidence="1">Belongs to the trehalose phosphatase family.</text>
</comment>
<dbReference type="NCBIfam" id="TIGR00685">
    <property type="entry name" value="T6PP"/>
    <property type="match status" value="1"/>
</dbReference>